<accession>A0A455RE95</accession>
<keyword evidence="1" id="KW-0496">Mitochondrion</keyword>
<name>A0A455RE95_9EUKA</name>
<dbReference type="EMBL" id="AP019310">
    <property type="protein sequence ID" value="BBH42915.1"/>
    <property type="molecule type" value="Genomic_DNA"/>
</dbReference>
<geneLocation type="mitochondrion" evidence="1"/>
<dbReference type="AlphaFoldDB" id="A0A455RE95"/>
<protein>
    <submittedName>
        <fullName evidence="1">Uncharacterized protein</fullName>
    </submittedName>
</protein>
<organism evidence="1">
    <name type="scientific">Marophrys sp. SRT127</name>
    <dbReference type="NCBI Taxonomy" id="2488311"/>
    <lineage>
        <taxon>Eukaryota</taxon>
        <taxon>Haptista</taxon>
        <taxon>Centroplasthelida</taxon>
        <taxon>Panacanthocystida</taxon>
        <taxon>Acanthocystida</taxon>
        <taxon>Marophrys</taxon>
    </lineage>
</organism>
<sequence>MTAFCDDAGFSTFRAVKLCHKRLSPTLEPYLLKEFFSLLVSTKATTILRTKDGVASAEMSSSGVSRSHLRGQAKGRLFVRCCSNLGSTLVRVQYARPCLNSSTHLKVDAAAISAGGRASSFL</sequence>
<evidence type="ECO:0000313" key="1">
    <source>
        <dbReference type="EMBL" id="BBH42915.1"/>
    </source>
</evidence>
<reference evidence="1" key="1">
    <citation type="journal article" date="2019" name="Sci. Rep.">
        <title>Horizontally-acquired genetic elements in the mitochondrial genome of a centrohelid Marophrys sp. SRT127.</title>
        <authorList>
            <person name="Nishimura Y."/>
            <person name="Shiratori T."/>
            <person name="Ishida K."/>
            <person name="Hashimoto T."/>
            <person name="Ohkuma M."/>
            <person name="Inagaki Y."/>
        </authorList>
    </citation>
    <scope>NUCLEOTIDE SEQUENCE</scope>
    <source>
        <strain evidence="1">SRT127</strain>
    </source>
</reference>
<proteinExistence type="predicted"/>